<gene>
    <name evidence="1" type="ordered locus">Murru_1934</name>
</gene>
<dbReference type="Proteomes" id="UP000008908">
    <property type="component" value="Chromosome"/>
</dbReference>
<name>G2PKF4_ALLRU</name>
<dbReference type="KEGG" id="mrs:Murru_1934"/>
<accession>G2PKF4</accession>
<organism evidence="1 2">
    <name type="scientific">Allomuricauda ruestringensis (strain DSM 13258 / CIP 107369 / LMG 19739 / B1)</name>
    <name type="common">Muricauda ruestringensis</name>
    <dbReference type="NCBI Taxonomy" id="886377"/>
    <lineage>
        <taxon>Bacteria</taxon>
        <taxon>Pseudomonadati</taxon>
        <taxon>Bacteroidota</taxon>
        <taxon>Flavobacteriia</taxon>
        <taxon>Flavobacteriales</taxon>
        <taxon>Flavobacteriaceae</taxon>
        <taxon>Flagellimonas</taxon>
    </lineage>
</organism>
<evidence type="ECO:0000313" key="2">
    <source>
        <dbReference type="Proteomes" id="UP000008908"/>
    </source>
</evidence>
<reference evidence="2" key="1">
    <citation type="submission" date="2011-08" db="EMBL/GenBank/DDBJ databases">
        <title>The complete genome of Muricauda ruestringensis DSM 13258.</title>
        <authorList>
            <person name="Lucas S."/>
            <person name="Han J."/>
            <person name="Lapidus A."/>
            <person name="Bruce D."/>
            <person name="Goodwin L."/>
            <person name="Pitluck S."/>
            <person name="Peters L."/>
            <person name="Kyrpides N."/>
            <person name="Mavromatis K."/>
            <person name="Ivanova N."/>
            <person name="Ovchinnikova G."/>
            <person name="Teshima H."/>
            <person name="Detter J.C."/>
            <person name="Tapia R."/>
            <person name="Han C."/>
            <person name="Land M."/>
            <person name="Hauser L."/>
            <person name="Markowitz V."/>
            <person name="Cheng J.-F."/>
            <person name="Hugenholtz P."/>
            <person name="Woyke T."/>
            <person name="Wu D."/>
            <person name="Spring S."/>
            <person name="Schroeder M."/>
            <person name="Brambilla E."/>
            <person name="Klenk H.-P."/>
            <person name="Eisen J.A."/>
        </authorList>
    </citation>
    <scope>NUCLEOTIDE SEQUENCE [LARGE SCALE GENOMIC DNA]</scope>
    <source>
        <strain evidence="2">DSM 13258 / LMG 19739 / B1</strain>
    </source>
</reference>
<dbReference type="HOGENOM" id="CLU_2650520_0_0_10"/>
<sequence>MDYENLGSGELSAYQLVAKAYSYAFVELEIDGETYTIQPIDYVGESTLSSGYYTYQIDANDTTEQYDRLSISLVED</sequence>
<evidence type="ECO:0000313" key="1">
    <source>
        <dbReference type="EMBL" id="AEM70973.1"/>
    </source>
</evidence>
<dbReference type="EMBL" id="CP002999">
    <property type="protein sequence ID" value="AEM70973.1"/>
    <property type="molecule type" value="Genomic_DNA"/>
</dbReference>
<proteinExistence type="predicted"/>
<dbReference type="RefSeq" id="WP_014033254.1">
    <property type="nucleotide sequence ID" value="NC_015945.1"/>
</dbReference>
<protein>
    <submittedName>
        <fullName evidence="1">Uncharacterized protein</fullName>
    </submittedName>
</protein>
<dbReference type="eggNOG" id="ENOG50331QH">
    <property type="taxonomic scope" value="Bacteria"/>
</dbReference>
<dbReference type="OrthoDB" id="980950at2"/>
<keyword evidence="2" id="KW-1185">Reference proteome</keyword>
<reference evidence="1 2" key="2">
    <citation type="journal article" date="2012" name="Stand. Genomic Sci.">
        <title>Complete genome sequence of the facultatively anaerobic, appendaged bacterium Muricauda ruestringensis type strain (B1(T)).</title>
        <authorList>
            <person name="Huntemann M."/>
            <person name="Teshima H."/>
            <person name="Lapidus A."/>
            <person name="Nolan M."/>
            <person name="Lucas S."/>
            <person name="Hammon N."/>
            <person name="Deshpande S."/>
            <person name="Cheng J.F."/>
            <person name="Tapia R."/>
            <person name="Goodwin L.A."/>
            <person name="Pitluck S."/>
            <person name="Liolios K."/>
            <person name="Pagani I."/>
            <person name="Ivanova N."/>
            <person name="Mavromatis K."/>
            <person name="Mikhailova N."/>
            <person name="Pati A."/>
            <person name="Chen A."/>
            <person name="Palaniappan K."/>
            <person name="Land M."/>
            <person name="Hauser L."/>
            <person name="Pan C."/>
            <person name="Brambilla E.M."/>
            <person name="Rohde M."/>
            <person name="Spring S."/>
            <person name="Goker M."/>
            <person name="Detter J.C."/>
            <person name="Bristow J."/>
            <person name="Eisen J.A."/>
            <person name="Markowitz V."/>
            <person name="Hugenholtz P."/>
            <person name="Kyrpides N.C."/>
            <person name="Klenk H.P."/>
            <person name="Woyke T."/>
        </authorList>
    </citation>
    <scope>NUCLEOTIDE SEQUENCE [LARGE SCALE GENOMIC DNA]</scope>
    <source>
        <strain evidence="2">DSM 13258 / LMG 19739 / B1</strain>
    </source>
</reference>
<dbReference type="AlphaFoldDB" id="G2PKF4"/>